<evidence type="ECO:0000256" key="1">
    <source>
        <dbReference type="ARBA" id="ARBA00022741"/>
    </source>
</evidence>
<dbReference type="PROSITE" id="PS51192">
    <property type="entry name" value="HELICASE_ATP_BIND_1"/>
    <property type="match status" value="1"/>
</dbReference>
<dbReference type="Pfam" id="PF00270">
    <property type="entry name" value="DEAD"/>
    <property type="match status" value="1"/>
</dbReference>
<dbReference type="GeneID" id="79934217"/>
<dbReference type="PANTHER" id="PTHR47962">
    <property type="entry name" value="ATP-DEPENDENT HELICASE LHR-RELATED-RELATED"/>
    <property type="match status" value="1"/>
</dbReference>
<keyword evidence="6" id="KW-0347">Helicase</keyword>
<dbReference type="Gene3D" id="3.40.50.300">
    <property type="entry name" value="P-loop containing nucleotide triphosphate hydrolases"/>
    <property type="match status" value="2"/>
</dbReference>
<dbReference type="SMART" id="SM00490">
    <property type="entry name" value="HELICc"/>
    <property type="match status" value="1"/>
</dbReference>
<evidence type="ECO:0000256" key="2">
    <source>
        <dbReference type="ARBA" id="ARBA00022840"/>
    </source>
</evidence>
<accession>A0A927L910</accession>
<dbReference type="AlphaFoldDB" id="A0A927L910"/>
<dbReference type="EMBL" id="JACYXT010000017">
    <property type="protein sequence ID" value="MBD9727882.1"/>
    <property type="molecule type" value="Genomic_DNA"/>
</dbReference>
<dbReference type="Pfam" id="PF00271">
    <property type="entry name" value="Helicase_C"/>
    <property type="match status" value="1"/>
</dbReference>
<evidence type="ECO:0000256" key="3">
    <source>
        <dbReference type="SAM" id="MobiDB-lite"/>
    </source>
</evidence>
<dbReference type="Proteomes" id="UP000661025">
    <property type="component" value="Unassembled WGS sequence"/>
</dbReference>
<evidence type="ECO:0000313" key="6">
    <source>
        <dbReference type="EMBL" id="MBD9727882.1"/>
    </source>
</evidence>
<gene>
    <name evidence="6" type="ORF">IHE70_32830</name>
</gene>
<keyword evidence="1" id="KW-0547">Nucleotide-binding</keyword>
<dbReference type="SUPFAM" id="SSF52540">
    <property type="entry name" value="P-loop containing nucleoside triphosphate hydrolases"/>
    <property type="match status" value="1"/>
</dbReference>
<sequence length="733" mass="79683">MAVDTGSTAGTGPGGDGADVLDRLDPVVLHHIVNTLGWPDLRPLQRAAITPLMDGQDAVLLAPTAGGKTEAACFPLLSAMTEQKWTGTSVLYLCPLKALLNNLVGRVDSYAQWLGRRAALWHGDTKESQRQRIRTEAPDVLLTTPESLEAMLIGVKTDHARLLGSVRAVVVDEVHAFAGDDRGWHLLAVLERLERVTGRPIQRVGLSATVGNPAQLLHWLQGAGAGSRTGQVVAPGVEPPPDPGGAGTRDDAGADPPGPAGEVELDYVGSLDNAAKLIAALHRGEKRLVFCDSRRQVEELGAALRAREVTVFLSHASLSVDERARSERAFAEARDCVIVSTSTLELGIDVGDLDRVVQIDSPASVASFLQRIGRTGRRSGTVRNCLFLTTRKDTLLQAAGLLLLWSRGWVEPVVPPPEPRHLVAQQLLAVTLQQHKLGDRLWDRQWNGLAPFDRSAAPILRFLTEEGYLDGDGGMLFVGPEAERRFGKRHFIELTASFTAPPQFTVLSGRTEIGRTDPSVLTEERPGPRRLLLGGRSWQVTYIDWLRKRVFVEPADGGGIAKWMNGGVAGLSYALTRAMREVLLGTDPPVSLTRRAETCLAEQRETDAPSTVHPGGTLITRVGSDVRWWTWAGYRANATLAATLQSVTDPLQRPTDSWLRLREDLTPADWRTARDNVGENLVLPDVDRRAVRGLKFSAALPERLAVATVAVRLADFESARLVLGEPARFQYGD</sequence>
<protein>
    <submittedName>
        <fullName evidence="6">DEAD/DEAH box helicase</fullName>
    </submittedName>
</protein>
<evidence type="ECO:0000259" key="4">
    <source>
        <dbReference type="PROSITE" id="PS51192"/>
    </source>
</evidence>
<dbReference type="GO" id="GO:0003677">
    <property type="term" value="F:DNA binding"/>
    <property type="evidence" value="ECO:0007669"/>
    <property type="project" value="TreeGrafter"/>
</dbReference>
<feature type="domain" description="Helicase C-terminal" evidence="5">
    <location>
        <begin position="273"/>
        <end position="421"/>
    </location>
</feature>
<dbReference type="RefSeq" id="WP_192364284.1">
    <property type="nucleotide sequence ID" value="NZ_CP119182.1"/>
</dbReference>
<dbReference type="GO" id="GO:0016887">
    <property type="term" value="F:ATP hydrolysis activity"/>
    <property type="evidence" value="ECO:0007669"/>
    <property type="project" value="TreeGrafter"/>
</dbReference>
<evidence type="ECO:0000313" key="7">
    <source>
        <dbReference type="Proteomes" id="UP000661025"/>
    </source>
</evidence>
<dbReference type="InterPro" id="IPR014001">
    <property type="entry name" value="Helicase_ATP-bd"/>
</dbReference>
<dbReference type="PANTHER" id="PTHR47962:SF5">
    <property type="entry name" value="ATP-DEPENDENT HELICASE LHR-RELATED"/>
    <property type="match status" value="1"/>
</dbReference>
<dbReference type="InterPro" id="IPR001650">
    <property type="entry name" value="Helicase_C-like"/>
</dbReference>
<name>A0A927L910_9ACTN</name>
<dbReference type="PROSITE" id="PS51194">
    <property type="entry name" value="HELICASE_CTER"/>
    <property type="match status" value="1"/>
</dbReference>
<reference evidence="6" key="1">
    <citation type="submission" date="2020-09" db="EMBL/GenBank/DDBJ databases">
        <title>Streptomyces canutascabiei sp. nov., which causes potato common scab and is distributed across the world.</title>
        <authorList>
            <person name="Nguyen H.P."/>
            <person name="Weisberg A.J."/>
            <person name="Chang J.H."/>
            <person name="Clarke C.R."/>
        </authorList>
    </citation>
    <scope>NUCLEOTIDE SEQUENCE</scope>
    <source>
        <strain evidence="6">ID-01-6.2a</strain>
    </source>
</reference>
<dbReference type="GO" id="GO:0005524">
    <property type="term" value="F:ATP binding"/>
    <property type="evidence" value="ECO:0007669"/>
    <property type="project" value="UniProtKB-KW"/>
</dbReference>
<dbReference type="SMART" id="SM00487">
    <property type="entry name" value="DEXDc"/>
    <property type="match status" value="1"/>
</dbReference>
<organism evidence="6 7">
    <name type="scientific">Streptomyces caniscabiei</name>
    <dbReference type="NCBI Taxonomy" id="2746961"/>
    <lineage>
        <taxon>Bacteria</taxon>
        <taxon>Bacillati</taxon>
        <taxon>Actinomycetota</taxon>
        <taxon>Actinomycetes</taxon>
        <taxon>Kitasatosporales</taxon>
        <taxon>Streptomycetaceae</taxon>
        <taxon>Streptomyces</taxon>
    </lineage>
</organism>
<evidence type="ECO:0000259" key="5">
    <source>
        <dbReference type="PROSITE" id="PS51194"/>
    </source>
</evidence>
<dbReference type="InterPro" id="IPR011545">
    <property type="entry name" value="DEAD/DEAH_box_helicase_dom"/>
</dbReference>
<feature type="domain" description="Helicase ATP-binding" evidence="4">
    <location>
        <begin position="49"/>
        <end position="228"/>
    </location>
</feature>
<feature type="region of interest" description="Disordered" evidence="3">
    <location>
        <begin position="227"/>
        <end position="262"/>
    </location>
</feature>
<comment type="caution">
    <text evidence="6">The sequence shown here is derived from an EMBL/GenBank/DDBJ whole genome shotgun (WGS) entry which is preliminary data.</text>
</comment>
<dbReference type="GO" id="GO:0004386">
    <property type="term" value="F:helicase activity"/>
    <property type="evidence" value="ECO:0007669"/>
    <property type="project" value="UniProtKB-KW"/>
</dbReference>
<dbReference type="InterPro" id="IPR052511">
    <property type="entry name" value="ATP-dep_Helicase"/>
</dbReference>
<keyword evidence="2" id="KW-0067">ATP-binding</keyword>
<dbReference type="InterPro" id="IPR027417">
    <property type="entry name" value="P-loop_NTPase"/>
</dbReference>
<proteinExistence type="predicted"/>
<keyword evidence="6" id="KW-0378">Hydrolase</keyword>